<gene>
    <name evidence="1" type="ORF">ACJMK2_018859</name>
</gene>
<sequence>MVWNPLRILRCPELNLQKIVNREDNSGQKTRQLSSPAHKEIKEAIIVDAGQYLYSCFVDTTFRSAKQNILNPHPCNDNGEPTSEEVTPTYEYFLEQEDRGLESTIDHCTCD</sequence>
<comment type="caution">
    <text evidence="1">The sequence shown here is derived from an EMBL/GenBank/DDBJ whole genome shotgun (WGS) entry which is preliminary data.</text>
</comment>
<reference evidence="1 2" key="1">
    <citation type="submission" date="2024-11" db="EMBL/GenBank/DDBJ databases">
        <title>Chromosome-level genome assembly of the freshwater bivalve Anodonta woodiana.</title>
        <authorList>
            <person name="Chen X."/>
        </authorList>
    </citation>
    <scope>NUCLEOTIDE SEQUENCE [LARGE SCALE GENOMIC DNA]</scope>
    <source>
        <strain evidence="1">MN2024</strain>
        <tissue evidence="1">Gills</tissue>
    </source>
</reference>
<keyword evidence="2" id="KW-1185">Reference proteome</keyword>
<accession>A0ABD3UIA4</accession>
<name>A0ABD3UIA4_SINWO</name>
<dbReference type="EMBL" id="JBJQND010000016">
    <property type="protein sequence ID" value="KAL3847972.1"/>
    <property type="molecule type" value="Genomic_DNA"/>
</dbReference>
<evidence type="ECO:0000313" key="2">
    <source>
        <dbReference type="Proteomes" id="UP001634394"/>
    </source>
</evidence>
<organism evidence="1 2">
    <name type="scientific">Sinanodonta woodiana</name>
    <name type="common">Chinese pond mussel</name>
    <name type="synonym">Anodonta woodiana</name>
    <dbReference type="NCBI Taxonomy" id="1069815"/>
    <lineage>
        <taxon>Eukaryota</taxon>
        <taxon>Metazoa</taxon>
        <taxon>Spiralia</taxon>
        <taxon>Lophotrochozoa</taxon>
        <taxon>Mollusca</taxon>
        <taxon>Bivalvia</taxon>
        <taxon>Autobranchia</taxon>
        <taxon>Heteroconchia</taxon>
        <taxon>Palaeoheterodonta</taxon>
        <taxon>Unionida</taxon>
        <taxon>Unionoidea</taxon>
        <taxon>Unionidae</taxon>
        <taxon>Unioninae</taxon>
        <taxon>Sinanodonta</taxon>
    </lineage>
</organism>
<protein>
    <submittedName>
        <fullName evidence="1">Uncharacterized protein</fullName>
    </submittedName>
</protein>
<proteinExistence type="predicted"/>
<dbReference type="AlphaFoldDB" id="A0ABD3UIA4"/>
<evidence type="ECO:0000313" key="1">
    <source>
        <dbReference type="EMBL" id="KAL3847972.1"/>
    </source>
</evidence>
<dbReference type="Proteomes" id="UP001634394">
    <property type="component" value="Unassembled WGS sequence"/>
</dbReference>